<dbReference type="Pfam" id="PF12680">
    <property type="entry name" value="SnoaL_2"/>
    <property type="match status" value="1"/>
</dbReference>
<evidence type="ECO:0000313" key="3">
    <source>
        <dbReference type="Proteomes" id="UP000586918"/>
    </source>
</evidence>
<dbReference type="Gene3D" id="3.10.450.50">
    <property type="match status" value="1"/>
</dbReference>
<evidence type="ECO:0000313" key="2">
    <source>
        <dbReference type="EMBL" id="NMH93120.1"/>
    </source>
</evidence>
<dbReference type="AlphaFoldDB" id="A0A848DK70"/>
<dbReference type="SUPFAM" id="SSF54427">
    <property type="entry name" value="NTF2-like"/>
    <property type="match status" value="1"/>
</dbReference>
<reference evidence="2 3" key="1">
    <citation type="submission" date="2020-04" db="EMBL/GenBank/DDBJ databases">
        <authorList>
            <person name="Klaysubun C."/>
            <person name="Duangmal K."/>
            <person name="Lipun K."/>
        </authorList>
    </citation>
    <scope>NUCLEOTIDE SEQUENCE [LARGE SCALE GENOMIC DNA]</scope>
    <source>
        <strain evidence="2 3">DSM 45300</strain>
    </source>
</reference>
<name>A0A848DK70_9PSEU</name>
<dbReference type="EMBL" id="JAAXKZ010000058">
    <property type="protein sequence ID" value="NMH93120.1"/>
    <property type="molecule type" value="Genomic_DNA"/>
</dbReference>
<proteinExistence type="predicted"/>
<feature type="domain" description="SnoaL-like" evidence="1">
    <location>
        <begin position="23"/>
        <end position="120"/>
    </location>
</feature>
<evidence type="ECO:0000259" key="1">
    <source>
        <dbReference type="Pfam" id="PF12680"/>
    </source>
</evidence>
<gene>
    <name evidence="2" type="ORF">HF519_16365</name>
</gene>
<keyword evidence="3" id="KW-1185">Reference proteome</keyword>
<dbReference type="InterPro" id="IPR032710">
    <property type="entry name" value="NTF2-like_dom_sf"/>
</dbReference>
<comment type="caution">
    <text evidence="2">The sequence shown here is derived from an EMBL/GenBank/DDBJ whole genome shotgun (WGS) entry which is preliminary data.</text>
</comment>
<accession>A0A848DK70</accession>
<dbReference type="Proteomes" id="UP000586918">
    <property type="component" value="Unassembled WGS sequence"/>
</dbReference>
<protein>
    <submittedName>
        <fullName evidence="2">Nuclear transport factor 2 family protein</fullName>
    </submittedName>
</protein>
<sequence length="139" mass="15800">MFEDNHIRNSTTRRFVGALRHFEQQGDIEPLVALFTEDAELFRLDGRGERRGGVREFWEEYRSVFADVRTRFLNVVEGTDPVEGYEEAGLEWHSVGRLTDGRPVDYYGSTFLGLDGDLITALRSYYDTAVFLTAPVAAG</sequence>
<dbReference type="RefSeq" id="WP_211170117.1">
    <property type="nucleotide sequence ID" value="NZ_JAAXKZ010000058.1"/>
</dbReference>
<dbReference type="InterPro" id="IPR037401">
    <property type="entry name" value="SnoaL-like"/>
</dbReference>
<organism evidence="2 3">
    <name type="scientific">Pseudonocardia bannensis</name>
    <dbReference type="NCBI Taxonomy" id="630973"/>
    <lineage>
        <taxon>Bacteria</taxon>
        <taxon>Bacillati</taxon>
        <taxon>Actinomycetota</taxon>
        <taxon>Actinomycetes</taxon>
        <taxon>Pseudonocardiales</taxon>
        <taxon>Pseudonocardiaceae</taxon>
        <taxon>Pseudonocardia</taxon>
    </lineage>
</organism>